<dbReference type="PROSITE" id="PS51257">
    <property type="entry name" value="PROKAR_LIPOPROTEIN"/>
    <property type="match status" value="1"/>
</dbReference>
<reference evidence="1 2" key="1">
    <citation type="submission" date="2021-03" db="EMBL/GenBank/DDBJ databases">
        <title>Aliifodinibius sp. nov., a new bacterium isolated from saline soil.</title>
        <authorList>
            <person name="Galisteo C."/>
            <person name="De La Haba R."/>
            <person name="Sanchez-Porro C."/>
            <person name="Ventosa A."/>
        </authorList>
    </citation>
    <scope>NUCLEOTIDE SEQUENCE [LARGE SCALE GENOMIC DNA]</scope>
    <source>
        <strain evidence="1 2">1BSP15-2V2</strain>
    </source>
</reference>
<evidence type="ECO:0008006" key="3">
    <source>
        <dbReference type="Google" id="ProtNLM"/>
    </source>
</evidence>
<accession>A0ABT3PJ40</accession>
<keyword evidence="2" id="KW-1185">Reference proteome</keyword>
<proteinExistence type="predicted"/>
<dbReference type="Pfam" id="PF14054">
    <property type="entry name" value="DUF4249"/>
    <property type="match status" value="1"/>
</dbReference>
<dbReference type="InterPro" id="IPR025345">
    <property type="entry name" value="DUF4249"/>
</dbReference>
<evidence type="ECO:0000313" key="2">
    <source>
        <dbReference type="Proteomes" id="UP001207918"/>
    </source>
</evidence>
<evidence type="ECO:0000313" key="1">
    <source>
        <dbReference type="EMBL" id="MCW9705927.1"/>
    </source>
</evidence>
<dbReference type="Proteomes" id="UP001207918">
    <property type="component" value="Unassembled WGS sequence"/>
</dbReference>
<dbReference type="EMBL" id="JAGGJA010000002">
    <property type="protein sequence ID" value="MCW9705927.1"/>
    <property type="molecule type" value="Genomic_DNA"/>
</dbReference>
<organism evidence="1 2">
    <name type="scientific">Fodinibius salsisoli</name>
    <dbReference type="NCBI Taxonomy" id="2820877"/>
    <lineage>
        <taxon>Bacteria</taxon>
        <taxon>Pseudomonadati</taxon>
        <taxon>Balneolota</taxon>
        <taxon>Balneolia</taxon>
        <taxon>Balneolales</taxon>
        <taxon>Balneolaceae</taxon>
        <taxon>Fodinibius</taxon>
    </lineage>
</organism>
<name>A0ABT3PJ40_9BACT</name>
<sequence length="298" mass="33920">MNRFLLLLISIIIISSCELYEQDDYQEYYVVESYLIADSPLPNLLLSKTSPIEEKYSFKDAVVNEAEVEVRLLNADSTIAERYAYTQNGNGTYSPTAQAKVKPKRLYQLYISLSNGDSIEAKTFVPGNFEVLNKDQISKEYTYQSDQQVQLRTTPSDYITDRQTYYIFTINAVNPDSSKLTPFYRDLVIDQENSIENFTINSSGIINEKNYERNADDTITLDVPWLSIAFYDTNKIITNAIDDNMYDFVRTQDAQTGGTSLSPGEIQNIRYHVHGGIGIFGSMASDTLQVQILRPDQQ</sequence>
<comment type="caution">
    <text evidence="1">The sequence shown here is derived from an EMBL/GenBank/DDBJ whole genome shotgun (WGS) entry which is preliminary data.</text>
</comment>
<protein>
    <recommendedName>
        <fullName evidence="3">DUF4249 domain-containing protein</fullName>
    </recommendedName>
</protein>
<gene>
    <name evidence="1" type="ORF">J6I44_03645</name>
</gene>
<dbReference type="RefSeq" id="WP_265764624.1">
    <property type="nucleotide sequence ID" value="NZ_JAGGJA010000002.1"/>
</dbReference>